<comment type="subcellular location">
    <subcellularLocation>
        <location evidence="1">Recycling endosome</location>
    </subcellularLocation>
</comment>
<dbReference type="PROSITE" id="PS51511">
    <property type="entry name" value="FIP_RBD"/>
    <property type="match status" value="1"/>
</dbReference>
<feature type="compositionally biased region" description="Basic and acidic residues" evidence="6">
    <location>
        <begin position="419"/>
        <end position="440"/>
    </location>
</feature>
<feature type="region of interest" description="Disordered" evidence="6">
    <location>
        <begin position="414"/>
        <end position="505"/>
    </location>
</feature>
<comment type="caution">
    <text evidence="9">The sequence shown here is derived from an EMBL/GenBank/DDBJ whole genome shotgun (WGS) entry which is preliminary data.</text>
</comment>
<evidence type="ECO:0000313" key="10">
    <source>
        <dbReference type="Proteomes" id="UP000667349"/>
    </source>
</evidence>
<dbReference type="Pfam" id="PF09457">
    <property type="entry name" value="RBD-FIP"/>
    <property type="match status" value="1"/>
</dbReference>
<keyword evidence="4" id="KW-0967">Endosome</keyword>
<reference evidence="9" key="1">
    <citation type="submission" date="2020-02" db="EMBL/GenBank/DDBJ databases">
        <title>Relaxed selection underlies rapid genomic changes in the transitions from sociality to social parasitism in ants.</title>
        <authorList>
            <person name="Bi X."/>
        </authorList>
    </citation>
    <scope>NUCLEOTIDE SEQUENCE</scope>
    <source>
        <strain evidence="9">BGI-DK2013a</strain>
        <tissue evidence="9">Whole body</tissue>
    </source>
</reference>
<dbReference type="InterPro" id="IPR000008">
    <property type="entry name" value="C2_dom"/>
</dbReference>
<evidence type="ECO:0000256" key="2">
    <source>
        <dbReference type="ARBA" id="ARBA00022448"/>
    </source>
</evidence>
<dbReference type="SUPFAM" id="SSF49562">
    <property type="entry name" value="C2 domain (Calcium/lipid-binding domain, CaLB)"/>
    <property type="match status" value="1"/>
</dbReference>
<dbReference type="Gene3D" id="2.60.40.150">
    <property type="entry name" value="C2 domain"/>
    <property type="match status" value="1"/>
</dbReference>
<protein>
    <submittedName>
        <fullName evidence="9">RFIP5 protein</fullName>
    </submittedName>
</protein>
<name>A0A836EWN4_9HYME</name>
<evidence type="ECO:0000256" key="6">
    <source>
        <dbReference type="SAM" id="MobiDB-lite"/>
    </source>
</evidence>
<dbReference type="EMBL" id="JAANHZ010000245">
    <property type="protein sequence ID" value="KAG5313424.1"/>
    <property type="molecule type" value="Genomic_DNA"/>
</dbReference>
<dbReference type="Proteomes" id="UP000667349">
    <property type="component" value="Unassembled WGS sequence"/>
</dbReference>
<dbReference type="FunFam" id="2.60.40.150:FF:000151">
    <property type="entry name" value="Rab11 family-interacting protein 1"/>
    <property type="match status" value="1"/>
</dbReference>
<dbReference type="SUPFAM" id="SSF144270">
    <property type="entry name" value="Eferin C-derminal domain-like"/>
    <property type="match status" value="1"/>
</dbReference>
<dbReference type="SMART" id="SM00239">
    <property type="entry name" value="C2"/>
    <property type="match status" value="1"/>
</dbReference>
<dbReference type="InterPro" id="IPR035892">
    <property type="entry name" value="C2_domain_sf"/>
</dbReference>
<dbReference type="InterPro" id="IPR019018">
    <property type="entry name" value="Rab-bd_FIP-RBD"/>
</dbReference>
<dbReference type="Gene3D" id="1.20.5.2440">
    <property type="match status" value="1"/>
</dbReference>
<evidence type="ECO:0000256" key="4">
    <source>
        <dbReference type="ARBA" id="ARBA00022753"/>
    </source>
</evidence>
<dbReference type="Pfam" id="PF00168">
    <property type="entry name" value="C2"/>
    <property type="match status" value="1"/>
</dbReference>
<dbReference type="GO" id="GO:0015031">
    <property type="term" value="P:protein transport"/>
    <property type="evidence" value="ECO:0007669"/>
    <property type="project" value="UniProtKB-KW"/>
</dbReference>
<dbReference type="GO" id="GO:0055037">
    <property type="term" value="C:recycling endosome"/>
    <property type="evidence" value="ECO:0007669"/>
    <property type="project" value="UniProtKB-SubCell"/>
</dbReference>
<feature type="domain" description="FIP-RBD" evidence="8">
    <location>
        <begin position="556"/>
        <end position="618"/>
    </location>
</feature>
<evidence type="ECO:0000259" key="8">
    <source>
        <dbReference type="PROSITE" id="PS51511"/>
    </source>
</evidence>
<accession>A0A836EWN4</accession>
<dbReference type="GO" id="GO:0045055">
    <property type="term" value="P:regulated exocytosis"/>
    <property type="evidence" value="ECO:0007669"/>
    <property type="project" value="TreeGrafter"/>
</dbReference>
<dbReference type="AlphaFoldDB" id="A0A836EWN4"/>
<dbReference type="PANTHER" id="PTHR15746">
    <property type="entry name" value="RAB11-RELATED"/>
    <property type="match status" value="1"/>
</dbReference>
<proteinExistence type="predicted"/>
<dbReference type="InterPro" id="IPR037789">
    <property type="entry name" value="FIP_classI"/>
</dbReference>
<dbReference type="PANTHER" id="PTHR15746:SF23">
    <property type="entry name" value="RAB11 INTERACTING PROTEIN, ISOFORM A"/>
    <property type="match status" value="1"/>
</dbReference>
<sequence length="629" mass="71120">MDPVQSTVSTWRVSRTAPRTTVGADRIAQRHAPSGCSSSKVRRAPRYVRYVQCTLYSRSRREARWQFYNQIETKRIFLPSEIFNSRYTHLINLLTSLPVNTDPRPRHEATHQIVNVRTETNDCFVTITLGKEKYQTSVKEKATKDVDWHEECELLIPEQGNTAEIVLTALHRNFLGVDEFLGTVSIPLSSFDVYERPRNRWYALNSKPGKENTKERGELEVRIGFIVKAGSLTDLSKKERHKSSLGQLSTAAQTIGGSLLSIGSLEKRKGLKKLAKSIGNKVKGKSKNRLDGNNLNEKEEREIKITRQEPGEADPGVISEDEDEFTFDDLSHKSSASSLNAPVHPGVNSGNANGISNGSQNNVFSEMHTPPVPINAAPSKPPRFAMSASTTNLSKVDNLTKDDEWGLKLYGKQASSVPKRWDSKPKIVVDEPKDNKRDVSPIRSTSPITSRLKDLPEPPSPAPREILHPRNKDEKLTASKEKLAANKEKFVKEDKPKDKKDEKYDLRNLKEEKHVKKDKKKDKESKFKDVNDENHLSSERIIIGGEDAVKNAANFKSRLPHEVLNQFEGKSREDLIELALQLQTQVTEKNKRLTDLEDYIDSLLLRVIECSPRLLQNPYQRRLSSPGNQ</sequence>
<dbReference type="GO" id="GO:0031267">
    <property type="term" value="F:small GTPase binding"/>
    <property type="evidence" value="ECO:0007669"/>
    <property type="project" value="InterPro"/>
</dbReference>
<feature type="non-terminal residue" evidence="9">
    <location>
        <position position="629"/>
    </location>
</feature>
<keyword evidence="10" id="KW-1185">Reference proteome</keyword>
<keyword evidence="2" id="KW-0813">Transport</keyword>
<evidence type="ECO:0000256" key="5">
    <source>
        <dbReference type="ARBA" id="ARBA00022927"/>
    </source>
</evidence>
<evidence type="ECO:0000259" key="7">
    <source>
        <dbReference type="PROSITE" id="PS50004"/>
    </source>
</evidence>
<feature type="region of interest" description="Disordered" evidence="6">
    <location>
        <begin position="20"/>
        <end position="39"/>
    </location>
</feature>
<evidence type="ECO:0000256" key="3">
    <source>
        <dbReference type="ARBA" id="ARBA00022553"/>
    </source>
</evidence>
<evidence type="ECO:0000313" key="9">
    <source>
        <dbReference type="EMBL" id="KAG5313424.1"/>
    </source>
</evidence>
<gene>
    <name evidence="9" type="primary">Rab11fip5</name>
    <name evidence="9" type="ORF">G6Z75_0001876</name>
</gene>
<organism evidence="9 10">
    <name type="scientific">Acromyrmex insinuator</name>
    <dbReference type="NCBI Taxonomy" id="230686"/>
    <lineage>
        <taxon>Eukaryota</taxon>
        <taxon>Metazoa</taxon>
        <taxon>Ecdysozoa</taxon>
        <taxon>Arthropoda</taxon>
        <taxon>Hexapoda</taxon>
        <taxon>Insecta</taxon>
        <taxon>Pterygota</taxon>
        <taxon>Neoptera</taxon>
        <taxon>Endopterygota</taxon>
        <taxon>Hymenoptera</taxon>
        <taxon>Apocrita</taxon>
        <taxon>Aculeata</taxon>
        <taxon>Formicoidea</taxon>
        <taxon>Formicidae</taxon>
        <taxon>Myrmicinae</taxon>
        <taxon>Acromyrmex</taxon>
    </lineage>
</organism>
<dbReference type="PROSITE" id="PS50004">
    <property type="entry name" value="C2"/>
    <property type="match status" value="1"/>
</dbReference>
<feature type="compositionally biased region" description="Basic and acidic residues" evidence="6">
    <location>
        <begin position="465"/>
        <end position="505"/>
    </location>
</feature>
<keyword evidence="3" id="KW-0597">Phosphoprotein</keyword>
<keyword evidence="5" id="KW-0653">Protein transport</keyword>
<dbReference type="InterPro" id="IPR037245">
    <property type="entry name" value="FIP-RBD_C_sf"/>
</dbReference>
<evidence type="ECO:0000256" key="1">
    <source>
        <dbReference type="ARBA" id="ARBA00004172"/>
    </source>
</evidence>
<feature type="non-terminal residue" evidence="9">
    <location>
        <position position="1"/>
    </location>
</feature>
<feature type="domain" description="C2" evidence="7">
    <location>
        <begin position="85"/>
        <end position="202"/>
    </location>
</feature>